<keyword evidence="1" id="KW-0812">Transmembrane</keyword>
<dbReference type="PANTHER" id="PTHR34219">
    <property type="entry name" value="IRON-REGULATED INNER MEMBRANE PROTEIN-RELATED"/>
    <property type="match status" value="1"/>
</dbReference>
<evidence type="ECO:0000313" key="3">
    <source>
        <dbReference type="Proteomes" id="UP000187181"/>
    </source>
</evidence>
<dbReference type="AlphaFoldDB" id="A0A1R3XNN4"/>
<keyword evidence="1" id="KW-0472">Membrane</keyword>
<name>A0A1R3XNN4_9BACT</name>
<dbReference type="Proteomes" id="UP000187181">
    <property type="component" value="Unassembled WGS sequence"/>
</dbReference>
<keyword evidence="3" id="KW-1185">Reference proteome</keyword>
<organism evidence="2 3">
    <name type="scientific">Pontibacter indicus</name>
    <dbReference type="NCBI Taxonomy" id="1317125"/>
    <lineage>
        <taxon>Bacteria</taxon>
        <taxon>Pseudomonadati</taxon>
        <taxon>Bacteroidota</taxon>
        <taxon>Cytophagia</taxon>
        <taxon>Cytophagales</taxon>
        <taxon>Hymenobacteraceae</taxon>
        <taxon>Pontibacter</taxon>
    </lineage>
</organism>
<evidence type="ECO:0000256" key="1">
    <source>
        <dbReference type="SAM" id="Phobius"/>
    </source>
</evidence>
<feature type="transmembrane region" description="Helical" evidence="1">
    <location>
        <begin position="205"/>
        <end position="225"/>
    </location>
</feature>
<accession>A0A1R3XNN4</accession>
<protein>
    <submittedName>
        <fullName evidence="2">Uncharacterized iron-regulated membrane protein</fullName>
    </submittedName>
</protein>
<keyword evidence="1" id="KW-1133">Transmembrane helix</keyword>
<dbReference type="Pfam" id="PF03929">
    <property type="entry name" value="PepSY_TM"/>
    <property type="match status" value="1"/>
</dbReference>
<sequence length="402" mass="45775">MKSKKKGSKSVLRQVNDWLHLWLGLTSGIVVFIVSITGCIYVFEPDIKDALEPWRFVKAQDKPFVPPSQLLDTAEAYMPGQKPTGLTYSNKEGAAAVGYMGNGEGDFTAIFINPYTGEFLRKQSHGDSGFDFFQFIIDGHRALWLPYEIGRPVVGIATLVFVLLLFTGLVMWWPKKLSKSELNKSFKIKWNGKFKRVNYDLHNVVGFYSLILAFVLAVTGLVWSFEWFGNGLYYLTSGGKEKPGHHHPHSDTTKAGMFASDTVSMLDKAWYKTLALEPDAQGWYMTPILEDEEDAIELTAYQNFGSWYNRNEYYYDQHTLEPYRVQGDRFSEASLADQLVMLNYDMHVGIVWGMPGKILAFFISLICASLPITGFLVWWNKKKKPKKQDSLDRQRSAKTARA</sequence>
<dbReference type="RefSeq" id="WP_076670656.1">
    <property type="nucleotide sequence ID" value="NZ_FTPP01000003.1"/>
</dbReference>
<dbReference type="InterPro" id="IPR005625">
    <property type="entry name" value="PepSY-ass_TM"/>
</dbReference>
<feature type="transmembrane region" description="Helical" evidence="1">
    <location>
        <begin position="358"/>
        <end position="379"/>
    </location>
</feature>
<feature type="transmembrane region" description="Helical" evidence="1">
    <location>
        <begin position="153"/>
        <end position="174"/>
    </location>
</feature>
<dbReference type="EMBL" id="FTPP01000003">
    <property type="protein sequence ID" value="SIT93556.1"/>
    <property type="molecule type" value="Genomic_DNA"/>
</dbReference>
<gene>
    <name evidence="2" type="ORF">SAMN05444128_3074</name>
</gene>
<evidence type="ECO:0000313" key="2">
    <source>
        <dbReference type="EMBL" id="SIT93556.1"/>
    </source>
</evidence>
<proteinExistence type="predicted"/>
<reference evidence="3" key="1">
    <citation type="submission" date="2017-01" db="EMBL/GenBank/DDBJ databases">
        <authorList>
            <person name="Varghese N."/>
            <person name="Submissions S."/>
        </authorList>
    </citation>
    <scope>NUCLEOTIDE SEQUENCE [LARGE SCALE GENOMIC DNA]</scope>
    <source>
        <strain evidence="3">LP100</strain>
    </source>
</reference>
<dbReference type="PANTHER" id="PTHR34219:SF3">
    <property type="entry name" value="BLL7967 PROTEIN"/>
    <property type="match status" value="1"/>
</dbReference>
<feature type="transmembrane region" description="Helical" evidence="1">
    <location>
        <begin position="21"/>
        <end position="43"/>
    </location>
</feature>
<dbReference type="OrthoDB" id="111691at2"/>
<dbReference type="STRING" id="1317125.SAMN05444128_3074"/>